<dbReference type="PROSITE" id="PS01124">
    <property type="entry name" value="HTH_ARAC_FAMILY_2"/>
    <property type="match status" value="1"/>
</dbReference>
<organism evidence="5 6">
    <name type="scientific">Aquimarina litoralis</name>
    <dbReference type="NCBI Taxonomy" id="584605"/>
    <lineage>
        <taxon>Bacteria</taxon>
        <taxon>Pseudomonadati</taxon>
        <taxon>Bacteroidota</taxon>
        <taxon>Flavobacteriia</taxon>
        <taxon>Flavobacteriales</taxon>
        <taxon>Flavobacteriaceae</taxon>
        <taxon>Aquimarina</taxon>
    </lineage>
</organism>
<dbReference type="InterPro" id="IPR020449">
    <property type="entry name" value="Tscrpt_reg_AraC-type_HTH"/>
</dbReference>
<name>A0ABP3TU15_9FLAO</name>
<dbReference type="InterPro" id="IPR053142">
    <property type="entry name" value="PchR_regulatory_protein"/>
</dbReference>
<dbReference type="Pfam" id="PF12833">
    <property type="entry name" value="HTH_18"/>
    <property type="match status" value="1"/>
</dbReference>
<reference evidence="6" key="1">
    <citation type="journal article" date="2019" name="Int. J. Syst. Evol. Microbiol.">
        <title>The Global Catalogue of Microorganisms (GCM) 10K type strain sequencing project: providing services to taxonomists for standard genome sequencing and annotation.</title>
        <authorList>
            <consortium name="The Broad Institute Genomics Platform"/>
            <consortium name="The Broad Institute Genome Sequencing Center for Infectious Disease"/>
            <person name="Wu L."/>
            <person name="Ma J."/>
        </authorList>
    </citation>
    <scope>NUCLEOTIDE SEQUENCE [LARGE SCALE GENOMIC DNA]</scope>
    <source>
        <strain evidence="6">JCM 15974</strain>
    </source>
</reference>
<dbReference type="SUPFAM" id="SSF46689">
    <property type="entry name" value="Homeodomain-like"/>
    <property type="match status" value="2"/>
</dbReference>
<evidence type="ECO:0000256" key="2">
    <source>
        <dbReference type="ARBA" id="ARBA00023125"/>
    </source>
</evidence>
<dbReference type="Gene3D" id="1.10.10.60">
    <property type="entry name" value="Homeodomain-like"/>
    <property type="match status" value="2"/>
</dbReference>
<dbReference type="PANTHER" id="PTHR47893">
    <property type="entry name" value="REGULATORY PROTEIN PCHR"/>
    <property type="match status" value="1"/>
</dbReference>
<accession>A0ABP3TU15</accession>
<evidence type="ECO:0000256" key="3">
    <source>
        <dbReference type="ARBA" id="ARBA00023163"/>
    </source>
</evidence>
<evidence type="ECO:0000256" key="1">
    <source>
        <dbReference type="ARBA" id="ARBA00023015"/>
    </source>
</evidence>
<dbReference type="Proteomes" id="UP001501758">
    <property type="component" value="Unassembled WGS sequence"/>
</dbReference>
<dbReference type="PANTHER" id="PTHR47893:SF1">
    <property type="entry name" value="REGULATORY PROTEIN PCHR"/>
    <property type="match status" value="1"/>
</dbReference>
<dbReference type="SMART" id="SM00342">
    <property type="entry name" value="HTH_ARAC"/>
    <property type="match status" value="1"/>
</dbReference>
<dbReference type="InterPro" id="IPR009057">
    <property type="entry name" value="Homeodomain-like_sf"/>
</dbReference>
<evidence type="ECO:0000313" key="6">
    <source>
        <dbReference type="Proteomes" id="UP001501758"/>
    </source>
</evidence>
<proteinExistence type="predicted"/>
<keyword evidence="1" id="KW-0805">Transcription regulation</keyword>
<evidence type="ECO:0000313" key="5">
    <source>
        <dbReference type="EMBL" id="GAA0715340.1"/>
    </source>
</evidence>
<sequence>MQRIEIRSIDGAEILQQLNEFLEGNIVEQWGEYVLEFDNKFGKGSIRSIAFDWGITLVDYNVNFTEDTKIIFSVGNASPIEFIFISEGSLEYQNSSREGSYSFERYQNIIISSEKLSKETYIFPNNTSVKVNFIYVLPGKFIKRRNNNLTYLSKGLLSLFNQEEDVLPYKHFGNYNLKIADQIRQLQESYDHGIVRTLSIEGQLNLIMAMQMLEHYNYENNLGLPESLSRYDIKRIHNLSGYIMDNISEPLSVSALATRAGMSPKKLQLGFKVLYSKSVNEYIRQLKLEISRDYIKNTNDSISEIVYKIGLKSRSYFSKIFFERYGILPTEYRKKVRKE</sequence>
<evidence type="ECO:0000259" key="4">
    <source>
        <dbReference type="PROSITE" id="PS01124"/>
    </source>
</evidence>
<keyword evidence="6" id="KW-1185">Reference proteome</keyword>
<protein>
    <recommendedName>
        <fullName evidence="4">HTH araC/xylS-type domain-containing protein</fullName>
    </recommendedName>
</protein>
<dbReference type="EMBL" id="BAAAGE010000001">
    <property type="protein sequence ID" value="GAA0715340.1"/>
    <property type="molecule type" value="Genomic_DNA"/>
</dbReference>
<feature type="domain" description="HTH araC/xylS-type" evidence="4">
    <location>
        <begin position="237"/>
        <end position="335"/>
    </location>
</feature>
<comment type="caution">
    <text evidence="5">The sequence shown here is derived from an EMBL/GenBank/DDBJ whole genome shotgun (WGS) entry which is preliminary data.</text>
</comment>
<dbReference type="PRINTS" id="PR00032">
    <property type="entry name" value="HTHARAC"/>
</dbReference>
<dbReference type="RefSeq" id="WP_343911019.1">
    <property type="nucleotide sequence ID" value="NZ_BAAAGE010000001.1"/>
</dbReference>
<dbReference type="InterPro" id="IPR018060">
    <property type="entry name" value="HTH_AraC"/>
</dbReference>
<gene>
    <name evidence="5" type="ORF">GCM10009430_09660</name>
</gene>
<keyword evidence="2" id="KW-0238">DNA-binding</keyword>
<keyword evidence="3" id="KW-0804">Transcription</keyword>